<evidence type="ECO:0000313" key="2">
    <source>
        <dbReference type="EMBL" id="MZR23592.1"/>
    </source>
</evidence>
<reference evidence="2 3" key="1">
    <citation type="journal article" date="2014" name="Int. J. Syst. Evol. Microbiol.">
        <title>Sneathiella chungangensis sp. nov., isolated from a marine sand, and emended description of the genus Sneathiella.</title>
        <authorList>
            <person name="Siamphan C."/>
            <person name="Kim H."/>
            <person name="Lee J.S."/>
            <person name="Kim W."/>
        </authorList>
    </citation>
    <scope>NUCLEOTIDE SEQUENCE [LARGE SCALE GENOMIC DNA]</scope>
    <source>
        <strain evidence="2 3">KCTC 32476</strain>
    </source>
</reference>
<name>A0A845MIZ1_9PROT</name>
<proteinExistence type="predicted"/>
<comment type="caution">
    <text evidence="2">The sequence shown here is derived from an EMBL/GenBank/DDBJ whole genome shotgun (WGS) entry which is preliminary data.</text>
</comment>
<dbReference type="RefSeq" id="WP_161340048.1">
    <property type="nucleotide sequence ID" value="NZ_JBHSDG010000003.1"/>
</dbReference>
<dbReference type="EMBL" id="WTVA01000015">
    <property type="protein sequence ID" value="MZR23592.1"/>
    <property type="molecule type" value="Genomic_DNA"/>
</dbReference>
<accession>A0A845MIZ1</accession>
<keyword evidence="1" id="KW-0812">Transmembrane</keyword>
<dbReference type="OrthoDB" id="7356072at2"/>
<keyword evidence="1" id="KW-0472">Membrane</keyword>
<organism evidence="2 3">
    <name type="scientific">Sneathiella chungangensis</name>
    <dbReference type="NCBI Taxonomy" id="1418234"/>
    <lineage>
        <taxon>Bacteria</taxon>
        <taxon>Pseudomonadati</taxon>
        <taxon>Pseudomonadota</taxon>
        <taxon>Alphaproteobacteria</taxon>
        <taxon>Sneathiellales</taxon>
        <taxon>Sneathiellaceae</taxon>
        <taxon>Sneathiella</taxon>
    </lineage>
</organism>
<dbReference type="Pfam" id="PF06127">
    <property type="entry name" value="Mpo1-like"/>
    <property type="match status" value="1"/>
</dbReference>
<feature type="transmembrane region" description="Helical" evidence="1">
    <location>
        <begin position="51"/>
        <end position="69"/>
    </location>
</feature>
<dbReference type="PANTHER" id="PTHR34205">
    <property type="entry name" value="TRANSMEMBRANE PROTEIN"/>
    <property type="match status" value="1"/>
</dbReference>
<dbReference type="AlphaFoldDB" id="A0A845MIZ1"/>
<gene>
    <name evidence="2" type="ORF">GQF03_14730</name>
</gene>
<dbReference type="InterPro" id="IPR009305">
    <property type="entry name" value="Mpo1-like"/>
</dbReference>
<keyword evidence="1" id="KW-1133">Transmembrane helix</keyword>
<protein>
    <submittedName>
        <fullName evidence="2">DUF962 domain-containing protein</fullName>
    </submittedName>
</protein>
<dbReference type="Proteomes" id="UP000445696">
    <property type="component" value="Unassembled WGS sequence"/>
</dbReference>
<evidence type="ECO:0000313" key="3">
    <source>
        <dbReference type="Proteomes" id="UP000445696"/>
    </source>
</evidence>
<sequence>MADKISSYDEFWPYYLREHSKVSCRRLHYFGTTLALFCLIAAIALKTPWLILLALVAGYGPAWVAHFFVEKNRPATFTYPLWSLYSDFRMYFYWIGGRLPAELKKAGI</sequence>
<dbReference type="PANTHER" id="PTHR34205:SF2">
    <property type="entry name" value="DUF962 DOMAIN-CONTAINING PROTEIN"/>
    <property type="match status" value="1"/>
</dbReference>
<feature type="transmembrane region" description="Helical" evidence="1">
    <location>
        <begin position="27"/>
        <end position="45"/>
    </location>
</feature>
<keyword evidence="3" id="KW-1185">Reference proteome</keyword>
<evidence type="ECO:0000256" key="1">
    <source>
        <dbReference type="SAM" id="Phobius"/>
    </source>
</evidence>